<gene>
    <name evidence="1" type="ORF">LEP1GSC059_0430</name>
</gene>
<comment type="caution">
    <text evidence="1">The sequence shown here is derived from an EMBL/GenBank/DDBJ whole genome shotgun (WGS) entry which is preliminary data.</text>
</comment>
<accession>T0FJD0</accession>
<protein>
    <submittedName>
        <fullName evidence="1">Uncharacterized protein</fullName>
    </submittedName>
</protein>
<sequence length="40" mass="4805">MFQNGIIKKVQAVRHRKKFELLIRKELKNCRRSSDVTETC</sequence>
<name>T0FJD0_9LEPT</name>
<reference evidence="1 2" key="1">
    <citation type="submission" date="2013-05" db="EMBL/GenBank/DDBJ databases">
        <authorList>
            <person name="Harkins D.M."/>
            <person name="Durkin A.S."/>
            <person name="Brinkac L.M."/>
            <person name="Haft D.H."/>
            <person name="Selengut J.D."/>
            <person name="Sanka R."/>
            <person name="DePew J."/>
            <person name="Purushe J."/>
            <person name="Hartskeerl R.A."/>
            <person name="Ahmed A."/>
            <person name="van der Linden H."/>
            <person name="Goris M.G.A."/>
            <person name="Vinetz J.M."/>
            <person name="Sutton G.G."/>
            <person name="Nierman W.C."/>
            <person name="Fouts D.E."/>
        </authorList>
    </citation>
    <scope>NUCLEOTIDE SEQUENCE [LARGE SCALE GENOMIC DNA]</scope>
    <source>
        <strain evidence="1 2">CZ214</strain>
    </source>
</reference>
<evidence type="ECO:0000313" key="2">
    <source>
        <dbReference type="Proteomes" id="UP000015442"/>
    </source>
</evidence>
<dbReference type="Proteomes" id="UP000015442">
    <property type="component" value="Unassembled WGS sequence"/>
</dbReference>
<proteinExistence type="predicted"/>
<organism evidence="1 2">
    <name type="scientific">Leptospira noguchii serovar Panama str. CZ214</name>
    <dbReference type="NCBI Taxonomy" id="1001595"/>
    <lineage>
        <taxon>Bacteria</taxon>
        <taxon>Pseudomonadati</taxon>
        <taxon>Spirochaetota</taxon>
        <taxon>Spirochaetia</taxon>
        <taxon>Leptospirales</taxon>
        <taxon>Leptospiraceae</taxon>
        <taxon>Leptospira</taxon>
    </lineage>
</organism>
<dbReference type="AlphaFoldDB" id="T0FJD0"/>
<evidence type="ECO:0000313" key="1">
    <source>
        <dbReference type="EMBL" id="EQA73513.1"/>
    </source>
</evidence>
<dbReference type="EMBL" id="AKWY02000004">
    <property type="protein sequence ID" value="EQA73513.1"/>
    <property type="molecule type" value="Genomic_DNA"/>
</dbReference>